<keyword evidence="9" id="KW-1185">Reference proteome</keyword>
<comment type="caution">
    <text evidence="8">The sequence shown here is derived from an EMBL/GenBank/DDBJ whole genome shotgun (WGS) entry which is preliminary data.</text>
</comment>
<dbReference type="InterPro" id="IPR059120">
    <property type="entry name" value="Cullin-like_AB"/>
</dbReference>
<evidence type="ECO:0000313" key="9">
    <source>
        <dbReference type="Proteomes" id="UP001302126"/>
    </source>
</evidence>
<dbReference type="InterPro" id="IPR045093">
    <property type="entry name" value="Cullin"/>
</dbReference>
<feature type="compositionally biased region" description="Basic and acidic residues" evidence="6">
    <location>
        <begin position="25"/>
        <end position="39"/>
    </location>
</feature>
<dbReference type="SUPFAM" id="SSF75632">
    <property type="entry name" value="Cullin homology domain"/>
    <property type="match status" value="1"/>
</dbReference>
<dbReference type="GO" id="GO:0006511">
    <property type="term" value="P:ubiquitin-dependent protein catabolic process"/>
    <property type="evidence" value="ECO:0007669"/>
    <property type="project" value="InterPro"/>
</dbReference>
<dbReference type="InterPro" id="IPR016159">
    <property type="entry name" value="Cullin_repeat-like_dom_sf"/>
</dbReference>
<feature type="region of interest" description="Disordered" evidence="6">
    <location>
        <begin position="1"/>
        <end position="60"/>
    </location>
</feature>
<comment type="similarity">
    <text evidence="1 4 5">Belongs to the cullin family.</text>
</comment>
<dbReference type="FunFam" id="1.10.10.10:FF:000014">
    <property type="entry name" value="Cullin 1"/>
    <property type="match status" value="1"/>
</dbReference>
<dbReference type="PANTHER" id="PTHR11932">
    <property type="entry name" value="CULLIN"/>
    <property type="match status" value="1"/>
</dbReference>
<dbReference type="SUPFAM" id="SSF46785">
    <property type="entry name" value="Winged helix' DNA-binding domain"/>
    <property type="match status" value="1"/>
</dbReference>
<dbReference type="Gene3D" id="1.20.1310.10">
    <property type="entry name" value="Cullin Repeats"/>
    <property type="match status" value="4"/>
</dbReference>
<feature type="region of interest" description="Disordered" evidence="6">
    <location>
        <begin position="77"/>
        <end position="96"/>
    </location>
</feature>
<dbReference type="InterPro" id="IPR001373">
    <property type="entry name" value="Cullin_N"/>
</dbReference>
<reference evidence="8" key="1">
    <citation type="journal article" date="2023" name="Mol. Phylogenet. Evol.">
        <title>Genome-scale phylogeny and comparative genomics of the fungal order Sordariales.</title>
        <authorList>
            <person name="Hensen N."/>
            <person name="Bonometti L."/>
            <person name="Westerberg I."/>
            <person name="Brannstrom I.O."/>
            <person name="Guillou S."/>
            <person name="Cros-Aarteil S."/>
            <person name="Calhoun S."/>
            <person name="Haridas S."/>
            <person name="Kuo A."/>
            <person name="Mondo S."/>
            <person name="Pangilinan J."/>
            <person name="Riley R."/>
            <person name="LaButti K."/>
            <person name="Andreopoulos B."/>
            <person name="Lipzen A."/>
            <person name="Chen C."/>
            <person name="Yan M."/>
            <person name="Daum C."/>
            <person name="Ng V."/>
            <person name="Clum A."/>
            <person name="Steindorff A."/>
            <person name="Ohm R.A."/>
            <person name="Martin F."/>
            <person name="Silar P."/>
            <person name="Natvig D.O."/>
            <person name="Lalanne C."/>
            <person name="Gautier V."/>
            <person name="Ament-Velasquez S.L."/>
            <person name="Kruys A."/>
            <person name="Hutchinson M.I."/>
            <person name="Powell A.J."/>
            <person name="Barry K."/>
            <person name="Miller A.N."/>
            <person name="Grigoriev I.V."/>
            <person name="Debuchy R."/>
            <person name="Gladieux P."/>
            <person name="Hiltunen Thoren M."/>
            <person name="Johannesson H."/>
        </authorList>
    </citation>
    <scope>NUCLEOTIDE SEQUENCE</scope>
    <source>
        <strain evidence="8">PSN309</strain>
    </source>
</reference>
<dbReference type="InterPro" id="IPR036388">
    <property type="entry name" value="WH-like_DNA-bd_sf"/>
</dbReference>
<dbReference type="InterPro" id="IPR019559">
    <property type="entry name" value="Cullin_neddylation_domain"/>
</dbReference>
<name>A0AAN6WYB8_9PEZI</name>
<dbReference type="Proteomes" id="UP001302126">
    <property type="component" value="Unassembled WGS sequence"/>
</dbReference>
<feature type="compositionally biased region" description="Low complexity" evidence="6">
    <location>
        <begin position="8"/>
        <end position="18"/>
    </location>
</feature>
<accession>A0AAN6WYB8</accession>
<keyword evidence="3" id="KW-0832">Ubl conjugation</keyword>
<evidence type="ECO:0000256" key="1">
    <source>
        <dbReference type="ARBA" id="ARBA00006019"/>
    </source>
</evidence>
<feature type="domain" description="Cullin family profile" evidence="7">
    <location>
        <begin position="503"/>
        <end position="763"/>
    </location>
</feature>
<dbReference type="Pfam" id="PF10557">
    <property type="entry name" value="Cullin_Nedd8"/>
    <property type="match status" value="1"/>
</dbReference>
<evidence type="ECO:0000256" key="5">
    <source>
        <dbReference type="RuleBase" id="RU003829"/>
    </source>
</evidence>
<evidence type="ECO:0000256" key="4">
    <source>
        <dbReference type="PROSITE-ProRule" id="PRU00330"/>
    </source>
</evidence>
<evidence type="ECO:0000259" key="7">
    <source>
        <dbReference type="PROSITE" id="PS50069"/>
    </source>
</evidence>
<gene>
    <name evidence="8" type="ORF">QBC35DRAFT_136505</name>
</gene>
<dbReference type="SMART" id="SM00884">
    <property type="entry name" value="Cullin_Nedd8"/>
    <property type="match status" value="1"/>
</dbReference>
<evidence type="ECO:0000256" key="2">
    <source>
        <dbReference type="ARBA" id="ARBA00022499"/>
    </source>
</evidence>
<dbReference type="FunFam" id="1.20.1310.10:FF:000031">
    <property type="entry name" value="Ubiquitin ligase subunit CulD"/>
    <property type="match status" value="1"/>
</dbReference>
<dbReference type="Gene3D" id="1.10.10.10">
    <property type="entry name" value="Winged helix-like DNA-binding domain superfamily/Winged helix DNA-binding domain"/>
    <property type="match status" value="1"/>
</dbReference>
<dbReference type="SMART" id="SM00182">
    <property type="entry name" value="CULLIN"/>
    <property type="match status" value="1"/>
</dbReference>
<dbReference type="Pfam" id="PF00888">
    <property type="entry name" value="Cullin"/>
    <property type="match status" value="1"/>
</dbReference>
<evidence type="ECO:0000256" key="3">
    <source>
        <dbReference type="ARBA" id="ARBA00022843"/>
    </source>
</evidence>
<dbReference type="SUPFAM" id="SSF74788">
    <property type="entry name" value="Cullin repeat-like"/>
    <property type="match status" value="1"/>
</dbReference>
<dbReference type="PROSITE" id="PS50069">
    <property type="entry name" value="CULLIN_2"/>
    <property type="match status" value="1"/>
</dbReference>
<feature type="compositionally biased region" description="Polar residues" evidence="6">
    <location>
        <begin position="538"/>
        <end position="547"/>
    </location>
</feature>
<proteinExistence type="inferred from homology"/>
<feature type="compositionally biased region" description="Polar residues" evidence="6">
    <location>
        <begin position="48"/>
        <end position="60"/>
    </location>
</feature>
<evidence type="ECO:0000256" key="6">
    <source>
        <dbReference type="SAM" id="MobiDB-lite"/>
    </source>
</evidence>
<reference evidence="8" key="2">
    <citation type="submission" date="2023-05" db="EMBL/GenBank/DDBJ databases">
        <authorList>
            <consortium name="Lawrence Berkeley National Laboratory"/>
            <person name="Steindorff A."/>
            <person name="Hensen N."/>
            <person name="Bonometti L."/>
            <person name="Westerberg I."/>
            <person name="Brannstrom I.O."/>
            <person name="Guillou S."/>
            <person name="Cros-Aarteil S."/>
            <person name="Calhoun S."/>
            <person name="Haridas S."/>
            <person name="Kuo A."/>
            <person name="Mondo S."/>
            <person name="Pangilinan J."/>
            <person name="Riley R."/>
            <person name="Labutti K."/>
            <person name="Andreopoulos B."/>
            <person name="Lipzen A."/>
            <person name="Chen C."/>
            <person name="Yanf M."/>
            <person name="Daum C."/>
            <person name="Ng V."/>
            <person name="Clum A."/>
            <person name="Ohm R."/>
            <person name="Martin F."/>
            <person name="Silar P."/>
            <person name="Natvig D."/>
            <person name="Lalanne C."/>
            <person name="Gautier V."/>
            <person name="Ament-Velasquez S.L."/>
            <person name="Kruys A."/>
            <person name="Hutchinson M.I."/>
            <person name="Powell A.J."/>
            <person name="Barry K."/>
            <person name="Miller A.N."/>
            <person name="Grigoriev I.V."/>
            <person name="Debuchy R."/>
            <person name="Gladieux P."/>
            <person name="Thoren M.H."/>
            <person name="Johannesson H."/>
        </authorList>
    </citation>
    <scope>NUCLEOTIDE SEQUENCE</scope>
    <source>
        <strain evidence="8">PSN309</strain>
    </source>
</reference>
<dbReference type="Gene3D" id="3.30.230.130">
    <property type="entry name" value="Cullin, Chain C, Domain 2"/>
    <property type="match status" value="1"/>
</dbReference>
<dbReference type="InterPro" id="IPR016158">
    <property type="entry name" value="Cullin_homology"/>
</dbReference>
<dbReference type="InterPro" id="IPR036390">
    <property type="entry name" value="WH_DNA-bd_sf"/>
</dbReference>
<protein>
    <submittedName>
        <fullName evidence="8">Cullin family-domain-containing protein</fullName>
    </submittedName>
</protein>
<dbReference type="EMBL" id="MU864374">
    <property type="protein sequence ID" value="KAK4189530.1"/>
    <property type="molecule type" value="Genomic_DNA"/>
</dbReference>
<dbReference type="Pfam" id="PF26557">
    <property type="entry name" value="Cullin_AB"/>
    <property type="match status" value="1"/>
</dbReference>
<dbReference type="GO" id="GO:0031625">
    <property type="term" value="F:ubiquitin protein ligase binding"/>
    <property type="evidence" value="ECO:0007669"/>
    <property type="project" value="InterPro"/>
</dbReference>
<sequence length="889" mass="99741">MPPPLPTSSPLLSAAAPSPRRRPRDHPDDPDHHDEDTAIKRHRAEYTFSPTIPGPSTTAMSAKLQGTRPLEVIDLTRNNANHPPPRSTIAGLAPPVRARPTGLQTHLGTRKLVVKNLKPASAVSEDYWIRTRAELDEGLTAIFAGVTPPMSLERLYRGVEDLCRHGEATQLYKTLSARCEKYLLSDEMIGKLKRQIVTEELPAGLEDIILEIVFRKWGVWSHRLMTVRRVYAHLDRSHLLPNSGRSGAQLQSINDLGISLFRRAVFGGRKDPNPPKLGGVALQGVLELSDRDRHGRPGFRPILFKQSIALLKLFGVYGKLFEPRFLAASHEFYKKYGEEESAGALGDYIKKVATLLQVEGYRCDMYGFDSTTKRQLLEDAHRVLIHQYADKLVDSGSVGLLLGARDVSPVKALYQLLTVSGLEKSLKGPFSNYIKATGAEIVGEITRGDEMVIRLLELRKAMELMVRDAFERDEVYKQAMRDAFGHFINEEKTTSTWNTGTSIVGENIAKHIDMLLRGGLKTLPQSVLSDTTERADQEQSGLASTGDESAELDRQLENALKLFRHIKGKDVFQAFYKKDLARRILLGRSASQDAERNMIAKLKTECGSDFTHNIEQMFKDQELAKDEMKSYKDWLAGSGRSKSRSGVELSVNILSAAAWPTFPDVKVLLPKEVMEPLHSFDTYYKSKHTGRQLTWKHNVSHCVIKAKFDRSTKELLVSALQAAVLVLFNDAEEKTDGVLSYEQISQGSGLTGGDLDRTLQSLACGKTRVLTKHPKGREVSPTDTFTVNKTFSDPKFRIKINQIQLKETRQENKETHERVARDRQFETQAAIVRIMKSRKTMTHPQLVAEVINQTKARGAVDPADIKANIEKLIEKDYLDREDGNYVYQA</sequence>
<feature type="region of interest" description="Disordered" evidence="6">
    <location>
        <begin position="528"/>
        <end position="550"/>
    </location>
</feature>
<dbReference type="InterPro" id="IPR036317">
    <property type="entry name" value="Cullin_homology_sf"/>
</dbReference>
<organism evidence="8 9">
    <name type="scientific">Podospora australis</name>
    <dbReference type="NCBI Taxonomy" id="1536484"/>
    <lineage>
        <taxon>Eukaryota</taxon>
        <taxon>Fungi</taxon>
        <taxon>Dikarya</taxon>
        <taxon>Ascomycota</taxon>
        <taxon>Pezizomycotina</taxon>
        <taxon>Sordariomycetes</taxon>
        <taxon>Sordariomycetidae</taxon>
        <taxon>Sordariales</taxon>
        <taxon>Podosporaceae</taxon>
        <taxon>Podospora</taxon>
    </lineage>
</organism>
<evidence type="ECO:0000313" key="8">
    <source>
        <dbReference type="EMBL" id="KAK4189530.1"/>
    </source>
</evidence>
<dbReference type="AlphaFoldDB" id="A0AAN6WYB8"/>
<keyword evidence="2" id="KW-1017">Isopeptide bond</keyword>